<protein>
    <submittedName>
        <fullName evidence="1">Uncharacterized protein</fullName>
    </submittedName>
</protein>
<dbReference type="EMBL" id="JAOPHQ010002576">
    <property type="protein sequence ID" value="KAK0146446.1"/>
    <property type="molecule type" value="Genomic_DNA"/>
</dbReference>
<name>A0AA47P114_MERPO</name>
<gene>
    <name evidence="1" type="ORF">N1851_014258</name>
</gene>
<reference evidence="1" key="1">
    <citation type="journal article" date="2023" name="Front. Mar. Sci.">
        <title>A new Merluccius polli reference genome to investigate the effects of global change in West African waters.</title>
        <authorList>
            <person name="Mateo J.L."/>
            <person name="Blanco-Fernandez C."/>
            <person name="Garcia-Vazquez E."/>
            <person name="Machado-Schiaffino G."/>
        </authorList>
    </citation>
    <scope>NUCLEOTIDE SEQUENCE</scope>
    <source>
        <strain evidence="1">C29</strain>
        <tissue evidence="1">Fin</tissue>
    </source>
</reference>
<proteinExistence type="predicted"/>
<evidence type="ECO:0000313" key="2">
    <source>
        <dbReference type="Proteomes" id="UP001174136"/>
    </source>
</evidence>
<dbReference type="Proteomes" id="UP001174136">
    <property type="component" value="Unassembled WGS sequence"/>
</dbReference>
<evidence type="ECO:0000313" key="1">
    <source>
        <dbReference type="EMBL" id="KAK0146446.1"/>
    </source>
</evidence>
<accession>A0AA47P114</accession>
<keyword evidence="2" id="KW-1185">Reference proteome</keyword>
<organism evidence="1 2">
    <name type="scientific">Merluccius polli</name>
    <name type="common">Benguela hake</name>
    <name type="synonym">Merluccius cadenati</name>
    <dbReference type="NCBI Taxonomy" id="89951"/>
    <lineage>
        <taxon>Eukaryota</taxon>
        <taxon>Metazoa</taxon>
        <taxon>Chordata</taxon>
        <taxon>Craniata</taxon>
        <taxon>Vertebrata</taxon>
        <taxon>Euteleostomi</taxon>
        <taxon>Actinopterygii</taxon>
        <taxon>Neopterygii</taxon>
        <taxon>Teleostei</taxon>
        <taxon>Neoteleostei</taxon>
        <taxon>Acanthomorphata</taxon>
        <taxon>Zeiogadaria</taxon>
        <taxon>Gadariae</taxon>
        <taxon>Gadiformes</taxon>
        <taxon>Gadoidei</taxon>
        <taxon>Merlucciidae</taxon>
        <taxon>Merluccius</taxon>
    </lineage>
</organism>
<comment type="caution">
    <text evidence="1">The sequence shown here is derived from an EMBL/GenBank/DDBJ whole genome shotgun (WGS) entry which is preliminary data.</text>
</comment>
<sequence>MGRALSEYQQMDRLLQTGHVGEAVTPPGPAIRIPAGSLQFVQATCNQGPGPAIGTVLLEPLPYGKGRLPMNLLISSALLTVSRGTVNIPVVNVAPPVTLALLPNRSQPQTPSPQRLALCPWKNLQVSQRAIHPLLKGQKQPFSSCWDQR</sequence>
<dbReference type="AlphaFoldDB" id="A0AA47P114"/>